<evidence type="ECO:0000259" key="4">
    <source>
        <dbReference type="Pfam" id="PF13193"/>
    </source>
</evidence>
<gene>
    <name evidence="5" type="ORF">H7J73_08825</name>
</gene>
<proteinExistence type="inferred from homology"/>
<dbReference type="EMBL" id="JACKTY010000020">
    <property type="protein sequence ID" value="MCV7226132.1"/>
    <property type="molecule type" value="Genomic_DNA"/>
</dbReference>
<reference evidence="5 6" key="1">
    <citation type="journal article" date="2022" name="BMC Genomics">
        <title>Comparative genome analysis of mycobacteria focusing on tRNA and non-coding RNA.</title>
        <authorList>
            <person name="Behra P.R.K."/>
            <person name="Pettersson B.M.F."/>
            <person name="Ramesh M."/>
            <person name="Das S."/>
            <person name="Dasgupta S."/>
            <person name="Kirsebom L.A."/>
        </authorList>
    </citation>
    <scope>NUCLEOTIDE SEQUENCE [LARGE SCALE GENOMIC DNA]</scope>
    <source>
        <strain evidence="5 6">DSM 44078</strain>
    </source>
</reference>
<keyword evidence="6" id="KW-1185">Reference proteome</keyword>
<dbReference type="InterPro" id="IPR042099">
    <property type="entry name" value="ANL_N_sf"/>
</dbReference>
<dbReference type="Proteomes" id="UP001526201">
    <property type="component" value="Unassembled WGS sequence"/>
</dbReference>
<dbReference type="SUPFAM" id="SSF56801">
    <property type="entry name" value="Acetyl-CoA synthetase-like"/>
    <property type="match status" value="1"/>
</dbReference>
<accession>A0ABT3C9H9</accession>
<dbReference type="PROSITE" id="PS00455">
    <property type="entry name" value="AMP_BINDING"/>
    <property type="match status" value="1"/>
</dbReference>
<dbReference type="Pfam" id="PF00501">
    <property type="entry name" value="AMP-binding"/>
    <property type="match status" value="1"/>
</dbReference>
<sequence>MDATMTQSARITCGPYERSLSAVQERAARIATALDSVGVGQGDRVAIVMRNEVAFIELTLAVTLLGAAPVPINWHWTGDDLAHALADSSAKVAVVHTDLLPNVQERAGDDVIIVEAGVPAEVARAYGLQTPQITGELPLLEQWSTSPEPWSQPALPAPMSVIYTSGTTGRAKGVLRNPIQDEDRSAVISTVAELFHLKPGGTTVIPAPLYHSAPNVHAMFAVAMGMNVHLMPKFDAEELLQLIEKHRVDSLQVVPTMFNRLLQLPPQKRAAYDLSSLTAIVHAAAPCPPHVKAAIIDWLGPIVHEYYGGAEIGAFTTCDSGEALSHPGTVGRPIGDADIRILDEDGAEVPDGTDGQIYGRCFTGWPDFTYIGDDAKRRAMERHGYLSLGDVGHLKDGYLYLSDRLTDMVVSGGVNIYPAEIEGALLELDGVADAAVFGIPDPDLGEVIAAYIEPTPGTDLDVEDIRAHVAARLARYKVPREVVVVDSLPREDTGKLFKRRLREPYWRDVAELTAMQAR</sequence>
<feature type="domain" description="AMP-binding enzyme C-terminal" evidence="4">
    <location>
        <begin position="420"/>
        <end position="495"/>
    </location>
</feature>
<dbReference type="InterPro" id="IPR000873">
    <property type="entry name" value="AMP-dep_synth/lig_dom"/>
</dbReference>
<dbReference type="PANTHER" id="PTHR43201">
    <property type="entry name" value="ACYL-COA SYNTHETASE"/>
    <property type="match status" value="1"/>
</dbReference>
<evidence type="ECO:0000259" key="3">
    <source>
        <dbReference type="Pfam" id="PF00501"/>
    </source>
</evidence>
<dbReference type="Pfam" id="PF13193">
    <property type="entry name" value="AMP-binding_C"/>
    <property type="match status" value="1"/>
</dbReference>
<dbReference type="Gene3D" id="3.40.50.12780">
    <property type="entry name" value="N-terminal domain of ligase-like"/>
    <property type="match status" value="1"/>
</dbReference>
<evidence type="ECO:0000256" key="2">
    <source>
        <dbReference type="ARBA" id="ARBA00022598"/>
    </source>
</evidence>
<evidence type="ECO:0000313" key="5">
    <source>
        <dbReference type="EMBL" id="MCV7226132.1"/>
    </source>
</evidence>
<organism evidence="5 6">
    <name type="scientific">Mycolicibacterium komossense</name>
    <dbReference type="NCBI Taxonomy" id="1779"/>
    <lineage>
        <taxon>Bacteria</taxon>
        <taxon>Bacillati</taxon>
        <taxon>Actinomycetota</taxon>
        <taxon>Actinomycetes</taxon>
        <taxon>Mycobacteriales</taxon>
        <taxon>Mycobacteriaceae</taxon>
        <taxon>Mycolicibacterium</taxon>
    </lineage>
</organism>
<dbReference type="InterPro" id="IPR020845">
    <property type="entry name" value="AMP-binding_CS"/>
</dbReference>
<dbReference type="PANTHER" id="PTHR43201:SF5">
    <property type="entry name" value="MEDIUM-CHAIN ACYL-COA LIGASE ACSF2, MITOCHONDRIAL"/>
    <property type="match status" value="1"/>
</dbReference>
<comment type="caution">
    <text evidence="5">The sequence shown here is derived from an EMBL/GenBank/DDBJ whole genome shotgun (WGS) entry which is preliminary data.</text>
</comment>
<comment type="similarity">
    <text evidence="1">Belongs to the ATP-dependent AMP-binding enzyme family.</text>
</comment>
<keyword evidence="2" id="KW-0436">Ligase</keyword>
<dbReference type="InterPro" id="IPR045851">
    <property type="entry name" value="AMP-bd_C_sf"/>
</dbReference>
<evidence type="ECO:0000313" key="6">
    <source>
        <dbReference type="Proteomes" id="UP001526201"/>
    </source>
</evidence>
<dbReference type="Gene3D" id="3.30.300.30">
    <property type="match status" value="1"/>
</dbReference>
<feature type="domain" description="AMP-dependent synthetase/ligase" evidence="3">
    <location>
        <begin position="19"/>
        <end position="358"/>
    </location>
</feature>
<name>A0ABT3C9H9_9MYCO</name>
<protein>
    <submittedName>
        <fullName evidence="5">AMP-binding protein</fullName>
    </submittedName>
</protein>
<dbReference type="InterPro" id="IPR025110">
    <property type="entry name" value="AMP-bd_C"/>
</dbReference>
<evidence type="ECO:0000256" key="1">
    <source>
        <dbReference type="ARBA" id="ARBA00006432"/>
    </source>
</evidence>